<evidence type="ECO:0000313" key="3">
    <source>
        <dbReference type="Proteomes" id="UP001559623"/>
    </source>
</evidence>
<dbReference type="RefSeq" id="WP_368846118.1">
    <property type="nucleotide sequence ID" value="NZ_CP194411.1"/>
</dbReference>
<dbReference type="Pfam" id="PF10031">
    <property type="entry name" value="DUF2273"/>
    <property type="match status" value="1"/>
</dbReference>
<keyword evidence="1" id="KW-0812">Transmembrane</keyword>
<sequence>MNEESRHTFEALLQEYAPDLKRHRGKVVGLAVGVILGAAILLFGFWQTFFVLLCGLVGLFVGTRFDQDLHLRDVREFFRELFPYGFQRFK</sequence>
<gene>
    <name evidence="2" type="ORF">QCO44_01925</name>
</gene>
<keyword evidence="1" id="KW-0472">Membrane</keyword>
<feature type="transmembrane region" description="Helical" evidence="1">
    <location>
        <begin position="28"/>
        <end position="61"/>
    </location>
</feature>
<protein>
    <submittedName>
        <fullName evidence="2">DUF2273 domain-containing protein</fullName>
    </submittedName>
</protein>
<keyword evidence="3" id="KW-1185">Reference proteome</keyword>
<reference evidence="2 3" key="1">
    <citation type="submission" date="2023-04" db="EMBL/GenBank/DDBJ databases">
        <title>Genome Sequence of Selenomonas sputigena ATCC 33150.</title>
        <authorList>
            <person name="Miller D.P."/>
            <person name="Anvari S."/>
            <person name="Polson S.W."/>
            <person name="Macdonald M."/>
            <person name="Mcdowell J.V."/>
        </authorList>
    </citation>
    <scope>NUCLEOTIDE SEQUENCE [LARGE SCALE GENOMIC DNA]</scope>
    <source>
        <strain evidence="2 3">ATCC 33150</strain>
    </source>
</reference>
<organism evidence="2 3">
    <name type="scientific">Selenomonas sputigena</name>
    <dbReference type="NCBI Taxonomy" id="69823"/>
    <lineage>
        <taxon>Bacteria</taxon>
        <taxon>Bacillati</taxon>
        <taxon>Bacillota</taxon>
        <taxon>Negativicutes</taxon>
        <taxon>Selenomonadales</taxon>
        <taxon>Selenomonadaceae</taxon>
        <taxon>Selenomonas</taxon>
    </lineage>
</organism>
<accession>A0ABV3X301</accession>
<dbReference type="InterPro" id="IPR018730">
    <property type="entry name" value="DUF2273"/>
</dbReference>
<keyword evidence="1" id="KW-1133">Transmembrane helix</keyword>
<evidence type="ECO:0000256" key="1">
    <source>
        <dbReference type="SAM" id="Phobius"/>
    </source>
</evidence>
<dbReference type="Proteomes" id="UP001559623">
    <property type="component" value="Unassembled WGS sequence"/>
</dbReference>
<comment type="caution">
    <text evidence="2">The sequence shown here is derived from an EMBL/GenBank/DDBJ whole genome shotgun (WGS) entry which is preliminary data.</text>
</comment>
<name>A0ABV3X301_9FIRM</name>
<dbReference type="EMBL" id="JARVLH010000001">
    <property type="protein sequence ID" value="MEX5284404.1"/>
    <property type="molecule type" value="Genomic_DNA"/>
</dbReference>
<evidence type="ECO:0000313" key="2">
    <source>
        <dbReference type="EMBL" id="MEX5284404.1"/>
    </source>
</evidence>
<proteinExistence type="predicted"/>